<evidence type="ECO:0000256" key="2">
    <source>
        <dbReference type="ARBA" id="ARBA00022801"/>
    </source>
</evidence>
<comment type="similarity">
    <text evidence="4">Belongs to the cyclic nucleotide phosphodiesterase class-III family.</text>
</comment>
<dbReference type="CDD" id="cd07402">
    <property type="entry name" value="MPP_GpdQ"/>
    <property type="match status" value="1"/>
</dbReference>
<keyword evidence="2 6" id="KW-0378">Hydrolase</keyword>
<dbReference type="PANTHER" id="PTHR42988:SF2">
    <property type="entry name" value="CYCLIC NUCLEOTIDE PHOSPHODIESTERASE CBUA0032-RELATED"/>
    <property type="match status" value="1"/>
</dbReference>
<dbReference type="EC" id="3.1.4.17" evidence="6"/>
<evidence type="ECO:0000256" key="4">
    <source>
        <dbReference type="ARBA" id="ARBA00025742"/>
    </source>
</evidence>
<dbReference type="GO" id="GO:0046872">
    <property type="term" value="F:metal ion binding"/>
    <property type="evidence" value="ECO:0007669"/>
    <property type="project" value="UniProtKB-KW"/>
</dbReference>
<proteinExistence type="inferred from homology"/>
<dbReference type="PANTHER" id="PTHR42988">
    <property type="entry name" value="PHOSPHOHYDROLASE"/>
    <property type="match status" value="1"/>
</dbReference>
<reference evidence="6" key="1">
    <citation type="submission" date="2020-02" db="EMBL/GenBank/DDBJ databases">
        <authorList>
            <person name="Meier V. D."/>
        </authorList>
    </citation>
    <scope>NUCLEOTIDE SEQUENCE</scope>
    <source>
        <strain evidence="6">AVDCRST_MAG04</strain>
    </source>
</reference>
<evidence type="ECO:0000256" key="1">
    <source>
        <dbReference type="ARBA" id="ARBA00022723"/>
    </source>
</evidence>
<sequence>MAPFCFLHFTDPHLPPPGGAVLGDDPAPALAAALADAVERHGPDGPLPASFAVVTGDLVRDGEPAAYTRLREVLGGLPWPVHLLLGNHDDRRAFRDAFPEAPVDEAGFVQQAVPTPAGTCLMLDTHAPGRPDGELCARRIAWLAARLGETTGPVLLFLHHPPLPVGIPFMDGMGLKDADALWGALAPHRGRVRHIFHGHLHRPIAGSWRGIPLSSLRGTAFAVSLDQQPGKAAVSHLEAPCYALARALGDDLVVHTVELPDARRSA</sequence>
<protein>
    <submittedName>
        <fullName evidence="6">3',5'-cyclic-nucleotide phosphodiesterase</fullName>
        <ecNumber evidence="6">3.1.4.17</ecNumber>
    </submittedName>
</protein>
<dbReference type="InterPro" id="IPR026575">
    <property type="entry name" value="GpdQ/CpdA-like"/>
</dbReference>
<evidence type="ECO:0000313" key="6">
    <source>
        <dbReference type="EMBL" id="CAA9245150.1"/>
    </source>
</evidence>
<dbReference type="SUPFAM" id="SSF56300">
    <property type="entry name" value="Metallo-dependent phosphatases"/>
    <property type="match status" value="1"/>
</dbReference>
<organism evidence="6">
    <name type="scientific">uncultured Acetobacteraceae bacterium</name>
    <dbReference type="NCBI Taxonomy" id="169975"/>
    <lineage>
        <taxon>Bacteria</taxon>
        <taxon>Pseudomonadati</taxon>
        <taxon>Pseudomonadota</taxon>
        <taxon>Alphaproteobacteria</taxon>
        <taxon>Acetobacterales</taxon>
        <taxon>Acetobacteraceae</taxon>
        <taxon>environmental samples</taxon>
    </lineage>
</organism>
<keyword evidence="1" id="KW-0479">Metal-binding</keyword>
<dbReference type="InterPro" id="IPR029052">
    <property type="entry name" value="Metallo-depent_PP-like"/>
</dbReference>
<evidence type="ECO:0000259" key="5">
    <source>
        <dbReference type="Pfam" id="PF00149"/>
    </source>
</evidence>
<keyword evidence="3" id="KW-0408">Iron</keyword>
<feature type="domain" description="Calcineurin-like phosphoesterase" evidence="5">
    <location>
        <begin position="6"/>
        <end position="203"/>
    </location>
</feature>
<dbReference type="GO" id="GO:0004114">
    <property type="term" value="F:3',5'-cyclic-nucleotide phosphodiesterase activity"/>
    <property type="evidence" value="ECO:0007669"/>
    <property type="project" value="UniProtKB-EC"/>
</dbReference>
<dbReference type="InterPro" id="IPR050884">
    <property type="entry name" value="CNP_phosphodiesterase-III"/>
</dbReference>
<name>A0A6J4IAZ0_9PROT</name>
<dbReference type="Pfam" id="PF00149">
    <property type="entry name" value="Metallophos"/>
    <property type="match status" value="1"/>
</dbReference>
<dbReference type="Gene3D" id="3.60.21.10">
    <property type="match status" value="1"/>
</dbReference>
<evidence type="ECO:0000256" key="3">
    <source>
        <dbReference type="ARBA" id="ARBA00023004"/>
    </source>
</evidence>
<dbReference type="AlphaFoldDB" id="A0A6J4IAZ0"/>
<gene>
    <name evidence="6" type="ORF">AVDCRST_MAG04-1812</name>
</gene>
<dbReference type="EMBL" id="CADCTL010000124">
    <property type="protein sequence ID" value="CAA9245150.1"/>
    <property type="molecule type" value="Genomic_DNA"/>
</dbReference>
<accession>A0A6J4IAZ0</accession>
<dbReference type="InterPro" id="IPR004843">
    <property type="entry name" value="Calcineurin-like_PHP"/>
</dbReference>